<protein>
    <recommendedName>
        <fullName evidence="3">Laminin EGF-like domain-containing protein</fullName>
    </recommendedName>
</protein>
<dbReference type="EnsemblMetazoa" id="Aqu2.1.13961_001">
    <property type="protein sequence ID" value="Aqu2.1.13961_001"/>
    <property type="gene ID" value="Aqu2.1.13961"/>
</dbReference>
<name>A0A1X7TGZ2_AMPQE</name>
<feature type="chain" id="PRO_5012078400" description="Laminin EGF-like domain-containing protein" evidence="2">
    <location>
        <begin position="24"/>
        <end position="767"/>
    </location>
</feature>
<evidence type="ECO:0000256" key="2">
    <source>
        <dbReference type="SAM" id="SignalP"/>
    </source>
</evidence>
<proteinExistence type="predicted"/>
<dbReference type="Pfam" id="PF00053">
    <property type="entry name" value="EGF_laminin"/>
    <property type="match status" value="2"/>
</dbReference>
<dbReference type="eggNOG" id="KOG1836">
    <property type="taxonomic scope" value="Eukaryota"/>
</dbReference>
<feature type="coiled-coil region" evidence="1">
    <location>
        <begin position="511"/>
        <end position="562"/>
    </location>
</feature>
<dbReference type="STRING" id="400682.A0A1X7TGZ2"/>
<sequence>MPAKMFSAFFIIIAAGSIPLCSSSSCYNSRRQPIPCSPPKISDILKGIRPVASATCGERAVERTCQRVGFHCSACGDGDASLHPPEHITDSDPLTFWLSPPYSSLSDGSDCDGLCGCQEGLGGDECDTCLAGYYNNSGSCTRCTCNSNGSDGCDSDTGECYCFDGYSGIECELCPDGTHKINEGCTDCPSCYDNISVAYNTTVSSLESLTEAIINSSTSKEIHTSLTDTVMSLQSNLLNLKEVLIHLTSRQMQLFSNLSKTNTELVETVEEVDIFANFIKEIEMSAKLLRQKREMNDELINNITEQLSLIETLLKVNATQHLKTSLNITKRIDIVISQLANISMEAEAAANEQSVTVRELLRNGLALSDNTTDLLQSINELVDIENSTLDLLRGLNDCSTSNLSSLVAEGEIKLNQVINDTVEVLEAAMSVYDDVENIEFIERGRELLAQSLQLVMIASRTYNETVNVSIASNEVREAFNVLFNDGQDLLSTASYLNNTAQEILAREKEALSSANASLREGERIIKEAEEVLKRVKEELARALSYVERLHRLRLLVEEAEEDSNMTLSLAIERRSRVNELSNIILATESILLGTIETLDIINDVLNSTNATALISRSEATKLQEDLRDIQLEETERKLRELGERGEKERQSLLKASTGLNAAIANAARTNDSIAALSVQVEQVEERINSISFADSATLDSLDRALSNAEAACNATGMELEELKSEISVLESMSENLKDKYVNLQLHRDLLKDMRDNLDTLDCENEFQ</sequence>
<evidence type="ECO:0000256" key="1">
    <source>
        <dbReference type="SAM" id="Coils"/>
    </source>
</evidence>
<dbReference type="CDD" id="cd00055">
    <property type="entry name" value="EGF_Lam"/>
    <property type="match status" value="2"/>
</dbReference>
<dbReference type="OrthoDB" id="9972745at2759"/>
<organism evidence="4">
    <name type="scientific">Amphimedon queenslandica</name>
    <name type="common">Sponge</name>
    <dbReference type="NCBI Taxonomy" id="400682"/>
    <lineage>
        <taxon>Eukaryota</taxon>
        <taxon>Metazoa</taxon>
        <taxon>Porifera</taxon>
        <taxon>Demospongiae</taxon>
        <taxon>Heteroscleromorpha</taxon>
        <taxon>Haplosclerida</taxon>
        <taxon>Niphatidae</taxon>
        <taxon>Amphimedon</taxon>
    </lineage>
</organism>
<dbReference type="InParanoid" id="A0A1X7TGZ2"/>
<evidence type="ECO:0000313" key="4">
    <source>
        <dbReference type="EnsemblMetazoa" id="Aqu2.1.13961_001"/>
    </source>
</evidence>
<dbReference type="PROSITE" id="PS51257">
    <property type="entry name" value="PROKAR_LIPOPROTEIN"/>
    <property type="match status" value="1"/>
</dbReference>
<feature type="signal peptide" evidence="2">
    <location>
        <begin position="1"/>
        <end position="23"/>
    </location>
</feature>
<feature type="coiled-coil region" evidence="1">
    <location>
        <begin position="631"/>
        <end position="763"/>
    </location>
</feature>
<dbReference type="SMART" id="SM00180">
    <property type="entry name" value="EGF_Lam"/>
    <property type="match status" value="2"/>
</dbReference>
<dbReference type="InterPro" id="IPR002049">
    <property type="entry name" value="LE_dom"/>
</dbReference>
<feature type="domain" description="Laminin EGF-like" evidence="3">
    <location>
        <begin position="115"/>
        <end position="145"/>
    </location>
</feature>
<dbReference type="Gene3D" id="2.170.300.10">
    <property type="entry name" value="Tie2 ligand-binding domain superfamily"/>
    <property type="match status" value="1"/>
</dbReference>
<dbReference type="PROSITE" id="PS01248">
    <property type="entry name" value="EGF_LAM_1"/>
    <property type="match status" value="1"/>
</dbReference>
<keyword evidence="1" id="KW-0175">Coiled coil</keyword>
<dbReference type="AlphaFoldDB" id="A0A1X7TGZ2"/>
<reference evidence="4" key="1">
    <citation type="submission" date="2017-05" db="UniProtKB">
        <authorList>
            <consortium name="EnsemblMetazoa"/>
        </authorList>
    </citation>
    <scope>IDENTIFICATION</scope>
</reference>
<keyword evidence="2" id="KW-0732">Signal</keyword>
<evidence type="ECO:0000259" key="3">
    <source>
        <dbReference type="PROSITE" id="PS01248"/>
    </source>
</evidence>
<accession>A0A1X7TGZ2</accession>